<dbReference type="CDD" id="cd15904">
    <property type="entry name" value="TSPO_MBR"/>
    <property type="match status" value="1"/>
</dbReference>
<organism evidence="7 8">
    <name type="scientific">Apatococcus fuscideae</name>
    <dbReference type="NCBI Taxonomy" id="2026836"/>
    <lineage>
        <taxon>Eukaryota</taxon>
        <taxon>Viridiplantae</taxon>
        <taxon>Chlorophyta</taxon>
        <taxon>core chlorophytes</taxon>
        <taxon>Trebouxiophyceae</taxon>
        <taxon>Chlorellales</taxon>
        <taxon>Chlorellaceae</taxon>
        <taxon>Apatococcus</taxon>
    </lineage>
</organism>
<dbReference type="Pfam" id="PF03073">
    <property type="entry name" value="TspO_MBR"/>
    <property type="match status" value="1"/>
</dbReference>
<feature type="transmembrane region" description="Helical" evidence="6">
    <location>
        <begin position="130"/>
        <end position="147"/>
    </location>
</feature>
<dbReference type="InterPro" id="IPR004307">
    <property type="entry name" value="TspO_MBR"/>
</dbReference>
<evidence type="ECO:0000256" key="2">
    <source>
        <dbReference type="ARBA" id="ARBA00007524"/>
    </source>
</evidence>
<comment type="caution">
    <text evidence="7">The sequence shown here is derived from an EMBL/GenBank/DDBJ whole genome shotgun (WGS) entry which is preliminary data.</text>
</comment>
<feature type="transmembrane region" description="Helical" evidence="6">
    <location>
        <begin position="100"/>
        <end position="118"/>
    </location>
</feature>
<reference evidence="7 8" key="1">
    <citation type="journal article" date="2024" name="Nat. Commun.">
        <title>Phylogenomics reveals the evolutionary origins of lichenization in chlorophyte algae.</title>
        <authorList>
            <person name="Puginier C."/>
            <person name="Libourel C."/>
            <person name="Otte J."/>
            <person name="Skaloud P."/>
            <person name="Haon M."/>
            <person name="Grisel S."/>
            <person name="Petersen M."/>
            <person name="Berrin J.G."/>
            <person name="Delaux P.M."/>
            <person name="Dal Grande F."/>
            <person name="Keller J."/>
        </authorList>
    </citation>
    <scope>NUCLEOTIDE SEQUENCE [LARGE SCALE GENOMIC DNA]</scope>
    <source>
        <strain evidence="7 8">SAG 2523</strain>
    </source>
</reference>
<keyword evidence="3 6" id="KW-0812">Transmembrane</keyword>
<dbReference type="Proteomes" id="UP001485043">
    <property type="component" value="Unassembled WGS sequence"/>
</dbReference>
<dbReference type="GO" id="GO:0016020">
    <property type="term" value="C:membrane"/>
    <property type="evidence" value="ECO:0007669"/>
    <property type="project" value="UniProtKB-SubCell"/>
</dbReference>
<feature type="transmembrane region" description="Helical" evidence="6">
    <location>
        <begin position="20"/>
        <end position="40"/>
    </location>
</feature>
<feature type="transmembrane region" description="Helical" evidence="6">
    <location>
        <begin position="153"/>
        <end position="173"/>
    </location>
</feature>
<proteinExistence type="inferred from homology"/>
<evidence type="ECO:0000256" key="1">
    <source>
        <dbReference type="ARBA" id="ARBA00004141"/>
    </source>
</evidence>
<evidence type="ECO:0000313" key="8">
    <source>
        <dbReference type="Proteomes" id="UP001485043"/>
    </source>
</evidence>
<evidence type="ECO:0000256" key="5">
    <source>
        <dbReference type="ARBA" id="ARBA00023136"/>
    </source>
</evidence>
<name>A0AAW1T3J5_9CHLO</name>
<keyword evidence="4 6" id="KW-1133">Transmembrane helix</keyword>
<gene>
    <name evidence="7" type="ORF">WJX84_004854</name>
</gene>
<evidence type="ECO:0000256" key="6">
    <source>
        <dbReference type="SAM" id="Phobius"/>
    </source>
</evidence>
<sequence>MVVSDKIGDFLQQFGIPRPNIALLVSLGVVFGAQQLVPAYRDNYKNWYPKLKKPRWTPPNWMFPAVWIPLKCMQVAALWLVWEKSPGPIIGPDGQLDTAVLPLAIFLIHLALGDIWNVSFFGHRQMKPSLAWMAAFWLSIAGCIITFRPISTLASNLMLPTITWVCIAAKLNWDIVALNAKRM</sequence>
<dbReference type="EMBL" id="JALJOV010000470">
    <property type="protein sequence ID" value="KAK9863448.1"/>
    <property type="molecule type" value="Genomic_DNA"/>
</dbReference>
<dbReference type="Gene3D" id="1.20.1260.100">
    <property type="entry name" value="TspO/MBR protein"/>
    <property type="match status" value="1"/>
</dbReference>
<keyword evidence="5 6" id="KW-0472">Membrane</keyword>
<dbReference type="GO" id="GO:0033013">
    <property type="term" value="P:tetrapyrrole metabolic process"/>
    <property type="evidence" value="ECO:0007669"/>
    <property type="project" value="UniProtKB-ARBA"/>
</dbReference>
<protein>
    <recommendedName>
        <fullName evidence="9">TspO/MBR-related protein</fullName>
    </recommendedName>
</protein>
<feature type="transmembrane region" description="Helical" evidence="6">
    <location>
        <begin position="61"/>
        <end position="80"/>
    </location>
</feature>
<keyword evidence="8" id="KW-1185">Reference proteome</keyword>
<comment type="similarity">
    <text evidence="2">Belongs to the TspO/BZRP family.</text>
</comment>
<evidence type="ECO:0000256" key="3">
    <source>
        <dbReference type="ARBA" id="ARBA00022692"/>
    </source>
</evidence>
<evidence type="ECO:0008006" key="9">
    <source>
        <dbReference type="Google" id="ProtNLM"/>
    </source>
</evidence>
<evidence type="ECO:0000256" key="4">
    <source>
        <dbReference type="ARBA" id="ARBA00022989"/>
    </source>
</evidence>
<dbReference type="AlphaFoldDB" id="A0AAW1T3J5"/>
<dbReference type="InterPro" id="IPR038330">
    <property type="entry name" value="TspO/MBR-related_sf"/>
</dbReference>
<evidence type="ECO:0000313" key="7">
    <source>
        <dbReference type="EMBL" id="KAK9863448.1"/>
    </source>
</evidence>
<comment type="subcellular location">
    <subcellularLocation>
        <location evidence="1">Membrane</location>
        <topology evidence="1">Multi-pass membrane protein</topology>
    </subcellularLocation>
</comment>
<dbReference type="FunFam" id="1.20.1260.100:FF:000001">
    <property type="entry name" value="translocator protein 2"/>
    <property type="match status" value="1"/>
</dbReference>
<dbReference type="PANTHER" id="PTHR10057:SF0">
    <property type="entry name" value="TRANSLOCATOR PROTEIN"/>
    <property type="match status" value="1"/>
</dbReference>
<accession>A0AAW1T3J5</accession>
<dbReference type="PANTHER" id="PTHR10057">
    <property type="entry name" value="PERIPHERAL-TYPE BENZODIAZEPINE RECEPTOR"/>
    <property type="match status" value="1"/>
</dbReference>